<accession>A0A1E4SD60</accession>
<evidence type="ECO:0000313" key="2">
    <source>
        <dbReference type="EMBL" id="ODV77451.1"/>
    </source>
</evidence>
<gene>
    <name evidence="2" type="ORF">CANTADRAFT_27956</name>
</gene>
<dbReference type="GeneID" id="30982358"/>
<sequence>FATSSEDDFEIDLITLKKTPRNHSSPDSRLTSAFELLSYFESFKPRNVDHDYVKQSITKVKSHVAPPALPSVEEEDKGYLQFVELYRLELQQFLKFINQSYNAKISQFNQLTSLEVLNALYVFKNYYQKGKIPEVTKYNAASYNHMFGRFVTYLTKDKLFPQTLSNDLIPYVNDLKILQSLYKDGVGNFVEELNSLSTEFDFDRIETCSQLLDEINKTLDQFTDFLNRNQQDNEFKVDSTFFRILIQINRYKSLKKVLDSHPDVAVRHLRTILNDPDSIKINLGIKQSSGITSEIQNSLNVAAPYYQVLRCIEDIEISDYDSFLKTAPSLYEWAKSDDKKIIQGASFRVLQVCLSLFNSGLVSEGESSHILNYLTSGNTFGKHNLIEVVPGNTLLNYELTIFKYSGLFDSLDILKLVRAHSGGSFATKSTTEIVKSLETYVSSNTLKFVAEELVLVDNALHWFVYYVPWSDFAIFDQMIENRKWIQKLAEQNLQTAQKFNNLSSKDALDLFNNQQLAYATKPYVQIPDELKLEDFVNELLILQRDVLRMDFEAASSSQILKCLNEEIEKAFAGTSKYLDEESVFEYIRLMRRLDQLFDLNGDHTEVLDALLRSHSVFEQMELRIQEKTPEEYVQIPDELGLHKYIKELEILRDDELKKPFKNASVLEIQSLLSARIDDIYANLNESSTNSRMNSLNVIQFVKLSKRLASLFEINGGNANILDTLLYNQQVCDDLDSKLALQKNNEYVQIPDDLELHKFSDQLECFRDEVLKKPYRDYSPDEINSLLDKTIDDVIGKGLVIQGSNINSDTIYNYVKLSKRLTRLFNTNGGYTEVLDTLIHSQSVFKDFEKKIGNTLKKFEAKRFIKGNPLAYKQIPDDFHLEEYTPELIQLKNELGQEFKITPAQEIIDRLGQFIERESNLDKKVTWIQLQRNLRMLFNHNNNATFVLDNILVNSEVFLKFESNKAFNTLSNKESSLIGENSILINDSLEYIERFLKKLELIAKNGIWELTSDEFSELLKEFGRTVDKNAYDYPIYLNLVQELERFNSNLEYYPNFLQELYEIKLNNLDKRLTKQDVEVIYKAFIENFEYEDENTEHLEPISTFDMSEFRDVSKDAVKLSVPKYEVVDEAEAVALKSDYNDSEKLLSILSKSEEPLDLENNSVLGYHMENDPEERSELDIRDAVSIALSGRSSFKPKQVKQKKQKYDNQEFENSIASTSELSDSISSSLENFLQNAKKEQEMINEMKFRQSRAFDWNNSMSNSHRSLESHNFFDPLNSRPGRSNNFMEYLLLTLEGATIKSDKSSIGNLPELDIFKILNTFEKQDLDKFIKNFKRLQRSNWKVVGSKIEGDQKYLILSRPSISKSRIVLNRIKTLLATTGAILASLVALNLWFEETVPGEKLQPTVREQTRVEPVESHALGQEQPATTSSWRSLLW</sequence>
<keyword evidence="3" id="KW-1185">Reference proteome</keyword>
<dbReference type="Pfam" id="PF17315">
    <property type="entry name" value="FMP23"/>
    <property type="match status" value="2"/>
</dbReference>
<feature type="region of interest" description="Disordered" evidence="1">
    <location>
        <begin position="1412"/>
        <end position="1435"/>
    </location>
</feature>
<organism evidence="2 3">
    <name type="scientific">Suhomyces tanzawaensis NRRL Y-17324</name>
    <dbReference type="NCBI Taxonomy" id="984487"/>
    <lineage>
        <taxon>Eukaryota</taxon>
        <taxon>Fungi</taxon>
        <taxon>Dikarya</taxon>
        <taxon>Ascomycota</taxon>
        <taxon>Saccharomycotina</taxon>
        <taxon>Pichiomycetes</taxon>
        <taxon>Debaryomycetaceae</taxon>
        <taxon>Suhomyces</taxon>
    </lineage>
</organism>
<evidence type="ECO:0000313" key="3">
    <source>
        <dbReference type="Proteomes" id="UP000094285"/>
    </source>
</evidence>
<name>A0A1E4SD60_9ASCO</name>
<reference evidence="3" key="1">
    <citation type="submission" date="2016-05" db="EMBL/GenBank/DDBJ databases">
        <title>Comparative genomics of biotechnologically important yeasts.</title>
        <authorList>
            <consortium name="DOE Joint Genome Institute"/>
            <person name="Riley R."/>
            <person name="Haridas S."/>
            <person name="Wolfe K.H."/>
            <person name="Lopes M.R."/>
            <person name="Hittinger C.T."/>
            <person name="Goker M."/>
            <person name="Salamov A."/>
            <person name="Wisecaver J."/>
            <person name="Long T.M."/>
            <person name="Aerts A.L."/>
            <person name="Barry K."/>
            <person name="Choi C."/>
            <person name="Clum A."/>
            <person name="Coughlan A.Y."/>
            <person name="Deshpande S."/>
            <person name="Douglass A.P."/>
            <person name="Hanson S.J."/>
            <person name="Klenk H.-P."/>
            <person name="Labutti K."/>
            <person name="Lapidus A."/>
            <person name="Lindquist E."/>
            <person name="Lipzen A."/>
            <person name="Meier-Kolthoff J.P."/>
            <person name="Ohm R.A."/>
            <person name="Otillar R.P."/>
            <person name="Pangilinan J."/>
            <person name="Peng Y."/>
            <person name="Rokas A."/>
            <person name="Rosa C.A."/>
            <person name="Scheuner C."/>
            <person name="Sibirny A.A."/>
            <person name="Slot J.C."/>
            <person name="Stielow J.B."/>
            <person name="Sun H."/>
            <person name="Kurtzman C.P."/>
            <person name="Blackwell M."/>
            <person name="Grigoriev I.V."/>
            <person name="Jeffries T.W."/>
        </authorList>
    </citation>
    <scope>NUCLEOTIDE SEQUENCE [LARGE SCALE GENOMIC DNA]</scope>
    <source>
        <strain evidence="3">NRRL Y-17324</strain>
    </source>
</reference>
<feature type="compositionally biased region" description="Polar residues" evidence="1">
    <location>
        <begin position="1423"/>
        <end position="1435"/>
    </location>
</feature>
<feature type="non-terminal residue" evidence="2">
    <location>
        <position position="1435"/>
    </location>
</feature>
<feature type="non-terminal residue" evidence="2">
    <location>
        <position position="1"/>
    </location>
</feature>
<dbReference type="InterPro" id="IPR035283">
    <property type="entry name" value="Fmp23"/>
</dbReference>
<dbReference type="RefSeq" id="XP_020062573.1">
    <property type="nucleotide sequence ID" value="XM_020208221.1"/>
</dbReference>
<evidence type="ECO:0000256" key="1">
    <source>
        <dbReference type="SAM" id="MobiDB-lite"/>
    </source>
</evidence>
<dbReference type="OrthoDB" id="4084534at2759"/>
<protein>
    <submittedName>
        <fullName evidence="2">Uncharacterized protein</fullName>
    </submittedName>
</protein>
<dbReference type="Proteomes" id="UP000094285">
    <property type="component" value="Unassembled WGS sequence"/>
</dbReference>
<proteinExistence type="predicted"/>
<dbReference type="EMBL" id="KV453915">
    <property type="protein sequence ID" value="ODV77451.1"/>
    <property type="molecule type" value="Genomic_DNA"/>
</dbReference>